<dbReference type="AlphaFoldDB" id="A0A5J9VWH6"/>
<dbReference type="EMBL" id="RWGY01000007">
    <property type="protein sequence ID" value="TVU39991.1"/>
    <property type="molecule type" value="Genomic_DNA"/>
</dbReference>
<dbReference type="Gene3D" id="1.10.110.10">
    <property type="entry name" value="Plant lipid-transfer and hydrophobic proteins"/>
    <property type="match status" value="1"/>
</dbReference>
<dbReference type="OrthoDB" id="657109at2759"/>
<dbReference type="PROSITE" id="PS00426">
    <property type="entry name" value="CEREAL_TRYP_AMYL_INH"/>
    <property type="match status" value="1"/>
</dbReference>
<evidence type="ECO:0000313" key="6">
    <source>
        <dbReference type="Proteomes" id="UP000324897"/>
    </source>
</evidence>
<dbReference type="GO" id="GO:0005576">
    <property type="term" value="C:extracellular region"/>
    <property type="evidence" value="ECO:0007669"/>
    <property type="project" value="UniProtKB-SubCell"/>
</dbReference>
<comment type="caution">
    <text evidence="5">The sequence shown here is derived from an EMBL/GenBank/DDBJ whole genome shotgun (WGS) entry which is preliminary data.</text>
</comment>
<proteinExistence type="predicted"/>
<keyword evidence="3" id="KW-0732">Signal</keyword>
<dbReference type="InterPro" id="IPR006105">
    <property type="entry name" value="Allergen/tryp_amyl_inhib_CS"/>
</dbReference>
<dbReference type="CDD" id="cd00261">
    <property type="entry name" value="AAI_SS"/>
    <property type="match status" value="1"/>
</dbReference>
<keyword evidence="2" id="KW-0964">Secreted</keyword>
<dbReference type="InterPro" id="IPR006106">
    <property type="entry name" value="Allergen/soft/tryp_amyl_inhib"/>
</dbReference>
<dbReference type="InterPro" id="IPR036312">
    <property type="entry name" value="Bifun_inhib/LTP/seed_sf"/>
</dbReference>
<dbReference type="PRINTS" id="PR00808">
    <property type="entry name" value="AMLASEINHBTR"/>
</dbReference>
<feature type="chain" id="PRO_5023921192" description="Bifunctional inhibitor/plant lipid transfer protein/seed storage helical domain-containing protein" evidence="3">
    <location>
        <begin position="24"/>
        <end position="153"/>
    </location>
</feature>
<dbReference type="GO" id="GO:0004867">
    <property type="term" value="F:serine-type endopeptidase inhibitor activity"/>
    <property type="evidence" value="ECO:0007669"/>
    <property type="project" value="InterPro"/>
</dbReference>
<dbReference type="SMART" id="SM00499">
    <property type="entry name" value="AAI"/>
    <property type="match status" value="1"/>
</dbReference>
<evidence type="ECO:0000313" key="5">
    <source>
        <dbReference type="EMBL" id="TVU39991.1"/>
    </source>
</evidence>
<accession>A0A5J9VWH6</accession>
<gene>
    <name evidence="5" type="ORF">EJB05_13436</name>
</gene>
<organism evidence="5 6">
    <name type="scientific">Eragrostis curvula</name>
    <name type="common">weeping love grass</name>
    <dbReference type="NCBI Taxonomy" id="38414"/>
    <lineage>
        <taxon>Eukaryota</taxon>
        <taxon>Viridiplantae</taxon>
        <taxon>Streptophyta</taxon>
        <taxon>Embryophyta</taxon>
        <taxon>Tracheophyta</taxon>
        <taxon>Spermatophyta</taxon>
        <taxon>Magnoliopsida</taxon>
        <taxon>Liliopsida</taxon>
        <taxon>Poales</taxon>
        <taxon>Poaceae</taxon>
        <taxon>PACMAD clade</taxon>
        <taxon>Chloridoideae</taxon>
        <taxon>Eragrostideae</taxon>
        <taxon>Eragrostidinae</taxon>
        <taxon>Eragrostis</taxon>
    </lineage>
</organism>
<evidence type="ECO:0000256" key="3">
    <source>
        <dbReference type="SAM" id="SignalP"/>
    </source>
</evidence>
<feature type="non-terminal residue" evidence="5">
    <location>
        <position position="1"/>
    </location>
</feature>
<dbReference type="InterPro" id="IPR016140">
    <property type="entry name" value="Bifunc_inhib/LTP/seed_store"/>
</dbReference>
<reference evidence="5 6" key="1">
    <citation type="journal article" date="2019" name="Sci. Rep.">
        <title>A high-quality genome of Eragrostis curvula grass provides insights into Poaceae evolution and supports new strategies to enhance forage quality.</title>
        <authorList>
            <person name="Carballo J."/>
            <person name="Santos B.A.C.M."/>
            <person name="Zappacosta D."/>
            <person name="Garbus I."/>
            <person name="Selva J.P."/>
            <person name="Gallo C.A."/>
            <person name="Diaz A."/>
            <person name="Albertini E."/>
            <person name="Caccamo M."/>
            <person name="Echenique V."/>
        </authorList>
    </citation>
    <scope>NUCLEOTIDE SEQUENCE [LARGE SCALE GENOMIC DNA]</scope>
    <source>
        <strain evidence="6">cv. Victoria</strain>
        <tissue evidence="5">Leaf</tissue>
    </source>
</reference>
<comment type="subcellular location">
    <subcellularLocation>
        <location evidence="1">Secreted</location>
    </subcellularLocation>
</comment>
<feature type="signal peptide" evidence="3">
    <location>
        <begin position="1"/>
        <end position="23"/>
    </location>
</feature>
<protein>
    <recommendedName>
        <fullName evidence="4">Bifunctional inhibitor/plant lipid transfer protein/seed storage helical domain-containing protein</fullName>
    </recommendedName>
</protein>
<dbReference type="Pfam" id="PF00234">
    <property type="entry name" value="Tryp_alpha_amyl"/>
    <property type="match status" value="1"/>
</dbReference>
<dbReference type="PANTHER" id="PTHR34481">
    <property type="entry name" value="TRYPSIN/FACTOR XIIA INHIBITOR-RELATED"/>
    <property type="match status" value="1"/>
</dbReference>
<feature type="domain" description="Bifunctional inhibitor/plant lipid transfer protein/seed storage helical" evidence="4">
    <location>
        <begin position="28"/>
        <end position="135"/>
    </location>
</feature>
<evidence type="ECO:0000256" key="2">
    <source>
        <dbReference type="ARBA" id="ARBA00022525"/>
    </source>
</evidence>
<dbReference type="PANTHER" id="PTHR34481:SF2">
    <property type="entry name" value="TRYPSIN_FACTOR XIIA INHIBITOR"/>
    <property type="match status" value="1"/>
</dbReference>
<sequence>MAPITHLLFAAVLLSILAAGAASAGTTCVPGLAIPHDPLESCRVYVVSRACSIGPYLPMPVMKERCCRELEQVAAYCRCEALRILMDGVIAPWGRHEGRLQDLPGCPRQAQRAFAATLVTEPECNLPTIHGGPYCLSLGDGEYGGEARTMPSM</sequence>
<evidence type="ECO:0000259" key="4">
    <source>
        <dbReference type="SMART" id="SM00499"/>
    </source>
</evidence>
<keyword evidence="6" id="KW-1185">Reference proteome</keyword>
<dbReference type="SUPFAM" id="SSF47699">
    <property type="entry name" value="Bifunctional inhibitor/lipid-transfer protein/seed storage 2S albumin"/>
    <property type="match status" value="1"/>
</dbReference>
<name>A0A5J9VWH6_9POAL</name>
<evidence type="ECO:0000256" key="1">
    <source>
        <dbReference type="ARBA" id="ARBA00004613"/>
    </source>
</evidence>
<dbReference type="Proteomes" id="UP000324897">
    <property type="component" value="Chromosome 4"/>
</dbReference>
<dbReference type="Gramene" id="TVU39991">
    <property type="protein sequence ID" value="TVU39991"/>
    <property type="gene ID" value="EJB05_13436"/>
</dbReference>